<sequence length="327" mass="35710">MALVDTLEAAWYGDGRAPWWTRPLAAVYSAAIHLRRAFYHLGWLRRVQLDAPVIVIGNISVGGTGKTPLTIAVVEALRTRGYRPGVVSRGYGGRQREPVLLGDAPDPAQVGDEPCLIHASGVPVAVGRDRPAAAQLLLDTGCNLVVADDGLQHYALARDVEIGVVDGTRRFGNERLLPAGPLREPMQRWERLDFRVCNGGTPAAGEYPMRLRGQVAMSLVDARKQPLRDFGGQRVHAVAAIGNPERFFDSLRAAGIEVIAHAFADHHAFTAADLDFADGLPVLMTDKDAVKCRAFAQPHWWRVPVRAELPAAFYKALAARMSRLSRH</sequence>
<dbReference type="EC" id="2.7.1.130" evidence="3 13"/>
<protein>
    <recommendedName>
        <fullName evidence="4 13">Tetraacyldisaccharide 4'-kinase</fullName>
        <ecNumber evidence="3 13">2.7.1.130</ecNumber>
    </recommendedName>
    <alternativeName>
        <fullName evidence="12 13">Lipid A 4'-kinase</fullName>
    </alternativeName>
</protein>
<dbReference type="Pfam" id="PF02606">
    <property type="entry name" value="LpxK"/>
    <property type="match status" value="1"/>
</dbReference>
<evidence type="ECO:0000256" key="12">
    <source>
        <dbReference type="ARBA" id="ARBA00029757"/>
    </source>
</evidence>
<evidence type="ECO:0000256" key="5">
    <source>
        <dbReference type="ARBA" id="ARBA00022516"/>
    </source>
</evidence>
<keyword evidence="15" id="KW-1185">Reference proteome</keyword>
<evidence type="ECO:0000313" key="14">
    <source>
        <dbReference type="EMBL" id="GAA0260981.1"/>
    </source>
</evidence>
<comment type="similarity">
    <text evidence="13">Belongs to the LpxK family.</text>
</comment>
<comment type="pathway">
    <text evidence="2 13">Glycolipid biosynthesis; lipid IV(A) biosynthesis; lipid IV(A) from (3R)-3-hydroxytetradecanoyl-[acyl-carrier-protein] and UDP-N-acetyl-alpha-D-glucosamine: step 6/6.</text>
</comment>
<keyword evidence="9 13" id="KW-0418">Kinase</keyword>
<dbReference type="PANTHER" id="PTHR42724:SF1">
    <property type="entry name" value="TETRAACYLDISACCHARIDE 4'-KINASE, MITOCHONDRIAL-RELATED"/>
    <property type="match status" value="1"/>
</dbReference>
<comment type="function">
    <text evidence="1 13">Transfers the gamma-phosphate of ATP to the 4'-position of a tetraacyldisaccharide 1-phosphate intermediate (termed DS-1-P) to form tetraacyldisaccharide 1,4'-bis-phosphate (lipid IVA).</text>
</comment>
<gene>
    <name evidence="13 14" type="primary">lpxK</name>
    <name evidence="14" type="ORF">GCM10009126_28080</name>
</gene>
<evidence type="ECO:0000256" key="13">
    <source>
        <dbReference type="HAMAP-Rule" id="MF_00409"/>
    </source>
</evidence>
<keyword evidence="11 13" id="KW-0443">Lipid metabolism</keyword>
<dbReference type="RefSeq" id="WP_343883418.1">
    <property type="nucleotide sequence ID" value="NZ_BAAAFO010000004.1"/>
</dbReference>
<evidence type="ECO:0000256" key="2">
    <source>
        <dbReference type="ARBA" id="ARBA00004870"/>
    </source>
</evidence>
<evidence type="ECO:0000256" key="7">
    <source>
        <dbReference type="ARBA" id="ARBA00022679"/>
    </source>
</evidence>
<reference evidence="15" key="1">
    <citation type="journal article" date="2019" name="Int. J. Syst. Evol. Microbiol.">
        <title>The Global Catalogue of Microorganisms (GCM) 10K type strain sequencing project: providing services to taxonomists for standard genome sequencing and annotation.</title>
        <authorList>
            <consortium name="The Broad Institute Genomics Platform"/>
            <consortium name="The Broad Institute Genome Sequencing Center for Infectious Disease"/>
            <person name="Wu L."/>
            <person name="Ma J."/>
        </authorList>
    </citation>
    <scope>NUCLEOTIDE SEQUENCE [LARGE SCALE GENOMIC DNA]</scope>
    <source>
        <strain evidence="15">JCM 16242</strain>
    </source>
</reference>
<keyword evidence="7 13" id="KW-0808">Transferase</keyword>
<feature type="binding site" evidence="13">
    <location>
        <begin position="60"/>
        <end position="67"/>
    </location>
    <ligand>
        <name>ATP</name>
        <dbReference type="ChEBI" id="CHEBI:30616"/>
    </ligand>
</feature>
<dbReference type="HAMAP" id="MF_00409">
    <property type="entry name" value="LpxK"/>
    <property type="match status" value="1"/>
</dbReference>
<dbReference type="InterPro" id="IPR003758">
    <property type="entry name" value="LpxK"/>
</dbReference>
<keyword evidence="6 13" id="KW-0441">Lipid A biosynthesis</keyword>
<proteinExistence type="inferred from homology"/>
<evidence type="ECO:0000256" key="11">
    <source>
        <dbReference type="ARBA" id="ARBA00023098"/>
    </source>
</evidence>
<keyword evidence="10 13" id="KW-0067">ATP-binding</keyword>
<evidence type="ECO:0000256" key="9">
    <source>
        <dbReference type="ARBA" id="ARBA00022777"/>
    </source>
</evidence>
<keyword evidence="8 13" id="KW-0547">Nucleotide-binding</keyword>
<evidence type="ECO:0000256" key="4">
    <source>
        <dbReference type="ARBA" id="ARBA00016436"/>
    </source>
</evidence>
<organism evidence="14 15">
    <name type="scientific">Rhodanobacter caeni</name>
    <dbReference type="NCBI Taxonomy" id="657654"/>
    <lineage>
        <taxon>Bacteria</taxon>
        <taxon>Pseudomonadati</taxon>
        <taxon>Pseudomonadota</taxon>
        <taxon>Gammaproteobacteria</taxon>
        <taxon>Lysobacterales</taxon>
        <taxon>Rhodanobacteraceae</taxon>
        <taxon>Rhodanobacter</taxon>
    </lineage>
</organism>
<name>A0ABP3EEG7_9GAMM</name>
<comment type="catalytic activity">
    <reaction evidence="13">
        <text>a lipid A disaccharide + ATP = a lipid IVA + ADP + H(+)</text>
        <dbReference type="Rhea" id="RHEA:67840"/>
        <dbReference type="ChEBI" id="CHEBI:15378"/>
        <dbReference type="ChEBI" id="CHEBI:30616"/>
        <dbReference type="ChEBI" id="CHEBI:176343"/>
        <dbReference type="ChEBI" id="CHEBI:176425"/>
        <dbReference type="ChEBI" id="CHEBI:456216"/>
        <dbReference type="EC" id="2.7.1.130"/>
    </reaction>
</comment>
<keyword evidence="5 13" id="KW-0444">Lipid biosynthesis</keyword>
<dbReference type="SUPFAM" id="SSF52540">
    <property type="entry name" value="P-loop containing nucleoside triphosphate hydrolases"/>
    <property type="match status" value="1"/>
</dbReference>
<evidence type="ECO:0000256" key="10">
    <source>
        <dbReference type="ARBA" id="ARBA00022840"/>
    </source>
</evidence>
<dbReference type="Proteomes" id="UP001500657">
    <property type="component" value="Unassembled WGS sequence"/>
</dbReference>
<evidence type="ECO:0000256" key="8">
    <source>
        <dbReference type="ARBA" id="ARBA00022741"/>
    </source>
</evidence>
<dbReference type="EMBL" id="BAAAFO010000004">
    <property type="protein sequence ID" value="GAA0260981.1"/>
    <property type="molecule type" value="Genomic_DNA"/>
</dbReference>
<evidence type="ECO:0000256" key="1">
    <source>
        <dbReference type="ARBA" id="ARBA00002274"/>
    </source>
</evidence>
<dbReference type="NCBIfam" id="TIGR00682">
    <property type="entry name" value="lpxK"/>
    <property type="match status" value="1"/>
</dbReference>
<evidence type="ECO:0000256" key="3">
    <source>
        <dbReference type="ARBA" id="ARBA00012071"/>
    </source>
</evidence>
<evidence type="ECO:0000256" key="6">
    <source>
        <dbReference type="ARBA" id="ARBA00022556"/>
    </source>
</evidence>
<evidence type="ECO:0000313" key="15">
    <source>
        <dbReference type="Proteomes" id="UP001500657"/>
    </source>
</evidence>
<dbReference type="InterPro" id="IPR027417">
    <property type="entry name" value="P-loop_NTPase"/>
</dbReference>
<accession>A0ABP3EEG7</accession>
<comment type="caution">
    <text evidence="14">The sequence shown here is derived from an EMBL/GenBank/DDBJ whole genome shotgun (WGS) entry which is preliminary data.</text>
</comment>
<dbReference type="PANTHER" id="PTHR42724">
    <property type="entry name" value="TETRAACYLDISACCHARIDE 4'-KINASE"/>
    <property type="match status" value="1"/>
</dbReference>